<dbReference type="SUPFAM" id="SSF53335">
    <property type="entry name" value="S-adenosyl-L-methionine-dependent methyltransferases"/>
    <property type="match status" value="1"/>
</dbReference>
<protein>
    <submittedName>
        <fullName evidence="3">Class I SAM-dependent methyltransferase</fullName>
    </submittedName>
</protein>
<dbReference type="Pfam" id="PF13649">
    <property type="entry name" value="Methyltransf_25"/>
    <property type="match status" value="1"/>
</dbReference>
<gene>
    <name evidence="3" type="ORF">H9648_10190</name>
</gene>
<dbReference type="CDD" id="cd02440">
    <property type="entry name" value="AdoMet_MTases"/>
    <property type="match status" value="1"/>
</dbReference>
<evidence type="ECO:0000256" key="1">
    <source>
        <dbReference type="ARBA" id="ARBA00022679"/>
    </source>
</evidence>
<name>A0ABR8SLV2_9BACL</name>
<dbReference type="PANTHER" id="PTHR43861">
    <property type="entry name" value="TRANS-ACONITATE 2-METHYLTRANSFERASE-RELATED"/>
    <property type="match status" value="1"/>
</dbReference>
<dbReference type="InterPro" id="IPR041698">
    <property type="entry name" value="Methyltransf_25"/>
</dbReference>
<accession>A0ABR8SLV2</accession>
<evidence type="ECO:0000259" key="2">
    <source>
        <dbReference type="Pfam" id="PF13649"/>
    </source>
</evidence>
<reference evidence="3 4" key="1">
    <citation type="submission" date="2020-08" db="EMBL/GenBank/DDBJ databases">
        <title>A Genomic Blueprint of the Chicken Gut Microbiome.</title>
        <authorList>
            <person name="Gilroy R."/>
            <person name="Ravi A."/>
            <person name="Getino M."/>
            <person name="Pursley I."/>
            <person name="Horton D.L."/>
            <person name="Alikhan N.-F."/>
            <person name="Baker D."/>
            <person name="Gharbi K."/>
            <person name="Hall N."/>
            <person name="Watson M."/>
            <person name="Adriaenssens E.M."/>
            <person name="Foster-Nyarko E."/>
            <person name="Jarju S."/>
            <person name="Secka A."/>
            <person name="Antonio M."/>
            <person name="Oren A."/>
            <person name="Chaudhuri R."/>
            <person name="La Ragione R.M."/>
            <person name="Hildebrand F."/>
            <person name="Pallen M.J."/>
        </authorList>
    </citation>
    <scope>NUCLEOTIDE SEQUENCE [LARGE SCALE GENOMIC DNA]</scope>
    <source>
        <strain evidence="3 4">Sa2CUA10</strain>
    </source>
</reference>
<dbReference type="Gene3D" id="3.40.50.150">
    <property type="entry name" value="Vaccinia Virus protein VP39"/>
    <property type="match status" value="1"/>
</dbReference>
<dbReference type="Proteomes" id="UP000603641">
    <property type="component" value="Unassembled WGS sequence"/>
</dbReference>
<keyword evidence="1" id="KW-0808">Transferase</keyword>
<dbReference type="InterPro" id="IPR029063">
    <property type="entry name" value="SAM-dependent_MTases_sf"/>
</dbReference>
<dbReference type="RefSeq" id="WP_191753762.1">
    <property type="nucleotide sequence ID" value="NZ_JACSQM010000004.1"/>
</dbReference>
<sequence>MSYQRFAYLYDELMEDAPYDEWLNFVKTSASKHLESGKRFLDVGCGTGSMTILLAKEGFDVTGVDLSSDMLMVAKEKAEAEKVNLSLFQQDMRELEGLGVYDCVTILCDSLNYILTEEDVKRTFLSAASHLKTGGLLLFDVHSLHKINEIFIGQTFGSNEEKLSYIWQCYQGELQNSVEHDLSFFMQNGERYERYDELHTQRTFSVEDYCNWLRECGFEHLEVSADFKGTEPTEESERILFVARKK</sequence>
<dbReference type="Gene3D" id="2.20.25.110">
    <property type="entry name" value="S-adenosyl-L-methionine-dependent methyltransferases"/>
    <property type="match status" value="1"/>
</dbReference>
<keyword evidence="3" id="KW-0489">Methyltransferase</keyword>
<proteinExistence type="predicted"/>
<evidence type="ECO:0000313" key="3">
    <source>
        <dbReference type="EMBL" id="MBD7964425.1"/>
    </source>
</evidence>
<dbReference type="GO" id="GO:0032259">
    <property type="term" value="P:methylation"/>
    <property type="evidence" value="ECO:0007669"/>
    <property type="project" value="UniProtKB-KW"/>
</dbReference>
<organism evidence="3 4">
    <name type="scientific">Fictibacillus norfolkensis</name>
    <dbReference type="NCBI Taxonomy" id="2762233"/>
    <lineage>
        <taxon>Bacteria</taxon>
        <taxon>Bacillati</taxon>
        <taxon>Bacillota</taxon>
        <taxon>Bacilli</taxon>
        <taxon>Bacillales</taxon>
        <taxon>Fictibacillaceae</taxon>
        <taxon>Fictibacillus</taxon>
    </lineage>
</organism>
<keyword evidence="4" id="KW-1185">Reference proteome</keyword>
<dbReference type="EMBL" id="JACSQM010000004">
    <property type="protein sequence ID" value="MBD7964425.1"/>
    <property type="molecule type" value="Genomic_DNA"/>
</dbReference>
<comment type="caution">
    <text evidence="3">The sequence shown here is derived from an EMBL/GenBank/DDBJ whole genome shotgun (WGS) entry which is preliminary data.</text>
</comment>
<feature type="domain" description="Methyltransferase" evidence="2">
    <location>
        <begin position="41"/>
        <end position="135"/>
    </location>
</feature>
<evidence type="ECO:0000313" key="4">
    <source>
        <dbReference type="Proteomes" id="UP000603641"/>
    </source>
</evidence>
<dbReference type="GO" id="GO:0008168">
    <property type="term" value="F:methyltransferase activity"/>
    <property type="evidence" value="ECO:0007669"/>
    <property type="project" value="UniProtKB-KW"/>
</dbReference>